<sequence length="109" mass="11905">MTLKDRLSELPAVDDSLVYGAPHLTPDGSTVITVSKPGFFRGMRPLGVFVIHEGKVSFECVTDSTRIALMGELIGLVAAGFATAALLRRPPWPDMSIHEIIERRSSRAR</sequence>
<organism evidence="1 2">
    <name type="scientific">Nocardia uniformis</name>
    <dbReference type="NCBI Taxonomy" id="53432"/>
    <lineage>
        <taxon>Bacteria</taxon>
        <taxon>Bacillati</taxon>
        <taxon>Actinomycetota</taxon>
        <taxon>Actinomycetes</taxon>
        <taxon>Mycobacteriales</taxon>
        <taxon>Nocardiaceae</taxon>
        <taxon>Nocardia</taxon>
    </lineage>
</organism>
<evidence type="ECO:0000313" key="2">
    <source>
        <dbReference type="Proteomes" id="UP000586827"/>
    </source>
</evidence>
<reference evidence="1 2" key="1">
    <citation type="submission" date="2020-05" db="EMBL/GenBank/DDBJ databases">
        <title>MicrobeNet Type strains.</title>
        <authorList>
            <person name="Nicholson A.C."/>
        </authorList>
    </citation>
    <scope>NUCLEOTIDE SEQUENCE [LARGE SCALE GENOMIC DNA]</scope>
    <source>
        <strain evidence="1 2">JCM 3224</strain>
    </source>
</reference>
<proteinExistence type="predicted"/>
<dbReference type="AlphaFoldDB" id="A0A849CG52"/>
<dbReference type="Proteomes" id="UP000586827">
    <property type="component" value="Unassembled WGS sequence"/>
</dbReference>
<keyword evidence="2" id="KW-1185">Reference proteome</keyword>
<accession>A0A849CG52</accession>
<dbReference type="RefSeq" id="WP_067519229.1">
    <property type="nucleotide sequence ID" value="NZ_JABELX010000007.1"/>
</dbReference>
<protein>
    <submittedName>
        <fullName evidence="1">Uncharacterized protein</fullName>
    </submittedName>
</protein>
<evidence type="ECO:0000313" key="1">
    <source>
        <dbReference type="EMBL" id="NNH72421.1"/>
    </source>
</evidence>
<dbReference type="EMBL" id="JABELX010000007">
    <property type="protein sequence ID" value="NNH72421.1"/>
    <property type="molecule type" value="Genomic_DNA"/>
</dbReference>
<gene>
    <name evidence="1" type="ORF">HLB23_21595</name>
</gene>
<name>A0A849CG52_9NOCA</name>
<comment type="caution">
    <text evidence="1">The sequence shown here is derived from an EMBL/GenBank/DDBJ whole genome shotgun (WGS) entry which is preliminary data.</text>
</comment>